<gene>
    <name evidence="1" type="ORF">EJA10_11970</name>
</gene>
<comment type="caution">
    <text evidence="1">The sequence shown here is derived from an EMBL/GenBank/DDBJ whole genome shotgun (WGS) entry which is preliminary data.</text>
</comment>
<dbReference type="SUPFAM" id="SSF53597">
    <property type="entry name" value="Dihydrofolate reductase-like"/>
    <property type="match status" value="1"/>
</dbReference>
<dbReference type="Proteomes" id="UP000279911">
    <property type="component" value="Unassembled WGS sequence"/>
</dbReference>
<dbReference type="Gene3D" id="3.40.430.10">
    <property type="entry name" value="Dihydrofolate Reductase, subunit A"/>
    <property type="match status" value="1"/>
</dbReference>
<dbReference type="EMBL" id="RSFW01000013">
    <property type="protein sequence ID" value="RSD27244.1"/>
    <property type="molecule type" value="Genomic_DNA"/>
</dbReference>
<evidence type="ECO:0008006" key="3">
    <source>
        <dbReference type="Google" id="ProtNLM"/>
    </source>
</evidence>
<evidence type="ECO:0000313" key="1">
    <source>
        <dbReference type="EMBL" id="RSD27244.1"/>
    </source>
</evidence>
<sequence length="48" mass="5374">MDEIELYVIPKLIGEGIPLFPDGTPPVDFELTDTGRLGQIATLKYRLK</sequence>
<evidence type="ECO:0000313" key="2">
    <source>
        <dbReference type="Proteomes" id="UP000279911"/>
    </source>
</evidence>
<accession>A0A3R9DTV4</accession>
<name>A0A3R9DTV4_9BACI</name>
<dbReference type="OrthoDB" id="195113at2"/>
<protein>
    <recommendedName>
        <fullName evidence="3">Bacterial bifunctional deaminase-reductase C-terminal domain-containing protein</fullName>
    </recommendedName>
</protein>
<dbReference type="AlphaFoldDB" id="A0A3R9DTV4"/>
<dbReference type="InterPro" id="IPR024072">
    <property type="entry name" value="DHFR-like_dom_sf"/>
</dbReference>
<proteinExistence type="predicted"/>
<reference evidence="2" key="1">
    <citation type="submission" date="2018-12" db="EMBL/GenBank/DDBJ databases">
        <title>Bacillus chawlae sp. nov., Bacillus glennii sp. nov., and Bacillus saganii sp. nov. Isolated from the Vehicle Assembly Building at Kennedy Space Center where the Viking Spacecraft were Assembled.</title>
        <authorList>
            <person name="Seuylemezian A."/>
            <person name="Vaishampayan P."/>
        </authorList>
    </citation>
    <scope>NUCLEOTIDE SEQUENCE [LARGE SCALE GENOMIC DNA]</scope>
    <source>
        <strain evidence="2">DSM 13966</strain>
    </source>
</reference>
<organism evidence="1 2">
    <name type="scientific">Mesobacillus subterraneus</name>
    <dbReference type="NCBI Taxonomy" id="285983"/>
    <lineage>
        <taxon>Bacteria</taxon>
        <taxon>Bacillati</taxon>
        <taxon>Bacillota</taxon>
        <taxon>Bacilli</taxon>
        <taxon>Bacillales</taxon>
        <taxon>Bacillaceae</taxon>
        <taxon>Mesobacillus</taxon>
    </lineage>
</organism>